<dbReference type="InterPro" id="IPR004378">
    <property type="entry name" value="F420H2_quin_Rdtase"/>
</dbReference>
<gene>
    <name evidence="3" type="ORF">ACFSXZ_15710</name>
</gene>
<dbReference type="InterPro" id="IPR012349">
    <property type="entry name" value="Split_barrel_FMN-bd"/>
</dbReference>
<proteinExistence type="inferred from homology"/>
<evidence type="ECO:0000313" key="3">
    <source>
        <dbReference type="EMBL" id="MFD2417772.1"/>
    </source>
</evidence>
<dbReference type="PANTHER" id="PTHR39428">
    <property type="entry name" value="F420H(2)-DEPENDENT QUINONE REDUCTASE RV1261C"/>
    <property type="match status" value="1"/>
</dbReference>
<evidence type="ECO:0000256" key="1">
    <source>
        <dbReference type="ARBA" id="ARBA00008710"/>
    </source>
</evidence>
<accession>A0ABW5FVJ0</accession>
<reference evidence="4" key="1">
    <citation type="journal article" date="2019" name="Int. J. Syst. Evol. Microbiol.">
        <title>The Global Catalogue of Microorganisms (GCM) 10K type strain sequencing project: providing services to taxonomists for standard genome sequencing and annotation.</title>
        <authorList>
            <consortium name="The Broad Institute Genomics Platform"/>
            <consortium name="The Broad Institute Genome Sequencing Center for Infectious Disease"/>
            <person name="Wu L."/>
            <person name="Ma J."/>
        </authorList>
    </citation>
    <scope>NUCLEOTIDE SEQUENCE [LARGE SCALE GENOMIC DNA]</scope>
    <source>
        <strain evidence="4">CGMCC 4.7645</strain>
    </source>
</reference>
<evidence type="ECO:0000313" key="4">
    <source>
        <dbReference type="Proteomes" id="UP001597417"/>
    </source>
</evidence>
<comment type="catalytic activity">
    <reaction evidence="2">
        <text>oxidized coenzyme F420-(gamma-L-Glu)(n) + a quinol + H(+) = reduced coenzyme F420-(gamma-L-Glu)(n) + a quinone</text>
        <dbReference type="Rhea" id="RHEA:39663"/>
        <dbReference type="Rhea" id="RHEA-COMP:12939"/>
        <dbReference type="Rhea" id="RHEA-COMP:14378"/>
        <dbReference type="ChEBI" id="CHEBI:15378"/>
        <dbReference type="ChEBI" id="CHEBI:24646"/>
        <dbReference type="ChEBI" id="CHEBI:132124"/>
        <dbReference type="ChEBI" id="CHEBI:133980"/>
        <dbReference type="ChEBI" id="CHEBI:139511"/>
    </reaction>
</comment>
<dbReference type="NCBIfam" id="TIGR00026">
    <property type="entry name" value="hi_GC_TIGR00026"/>
    <property type="match status" value="1"/>
</dbReference>
<sequence length="87" mass="9486">MADGENLVVFASNLGAPRDPDWFRNLVARPDVTVEVGTERFAAHATPAAGTERERLYELFVARNPGTEEHQAKAGRPIPMVVLSKVA</sequence>
<dbReference type="Gene3D" id="2.30.110.10">
    <property type="entry name" value="Electron Transport, Fmn-binding Protein, Chain A"/>
    <property type="match status" value="1"/>
</dbReference>
<comment type="caution">
    <text evidence="3">The sequence shown here is derived from an EMBL/GenBank/DDBJ whole genome shotgun (WGS) entry which is preliminary data.</text>
</comment>
<comment type="similarity">
    <text evidence="1">Belongs to the F420H(2)-dependent quinone reductase family.</text>
</comment>
<evidence type="ECO:0000256" key="2">
    <source>
        <dbReference type="ARBA" id="ARBA00049106"/>
    </source>
</evidence>
<organism evidence="3 4">
    <name type="scientific">Amycolatopsis pigmentata</name>
    <dbReference type="NCBI Taxonomy" id="450801"/>
    <lineage>
        <taxon>Bacteria</taxon>
        <taxon>Bacillati</taxon>
        <taxon>Actinomycetota</taxon>
        <taxon>Actinomycetes</taxon>
        <taxon>Pseudonocardiales</taxon>
        <taxon>Pseudonocardiaceae</taxon>
        <taxon>Amycolatopsis</taxon>
    </lineage>
</organism>
<dbReference type="EMBL" id="JBHUKR010000007">
    <property type="protein sequence ID" value="MFD2417772.1"/>
    <property type="molecule type" value="Genomic_DNA"/>
</dbReference>
<dbReference type="Proteomes" id="UP001597417">
    <property type="component" value="Unassembled WGS sequence"/>
</dbReference>
<protein>
    <submittedName>
        <fullName evidence="3">Nitroreductase/quinone reductase family protein</fullName>
    </submittedName>
</protein>
<name>A0ABW5FVJ0_9PSEU</name>
<dbReference type="RefSeq" id="WP_378265759.1">
    <property type="nucleotide sequence ID" value="NZ_JBHUKR010000007.1"/>
</dbReference>
<dbReference type="PANTHER" id="PTHR39428:SF1">
    <property type="entry name" value="F420H(2)-DEPENDENT QUINONE REDUCTASE RV1261C"/>
    <property type="match status" value="1"/>
</dbReference>
<dbReference type="Pfam" id="PF04075">
    <property type="entry name" value="F420H2_quin_red"/>
    <property type="match status" value="1"/>
</dbReference>
<keyword evidence="4" id="KW-1185">Reference proteome</keyword>